<dbReference type="EMBL" id="PQAP01000180">
    <property type="protein sequence ID" value="PWB69061.1"/>
    <property type="molecule type" value="Genomic_DNA"/>
</dbReference>
<evidence type="ECO:0000313" key="3">
    <source>
        <dbReference type="Proteomes" id="UP000250918"/>
    </source>
</evidence>
<dbReference type="AlphaFoldDB" id="A0A855X3S0"/>
<dbReference type="Proteomes" id="UP000250918">
    <property type="component" value="Unassembled WGS sequence"/>
</dbReference>
<comment type="caution">
    <text evidence="2">The sequence shown here is derived from an EMBL/GenBank/DDBJ whole genome shotgun (WGS) entry which is preliminary data.</text>
</comment>
<feature type="region of interest" description="Disordered" evidence="1">
    <location>
        <begin position="340"/>
        <end position="364"/>
    </location>
</feature>
<evidence type="ECO:0000256" key="1">
    <source>
        <dbReference type="SAM" id="MobiDB-lite"/>
    </source>
</evidence>
<reference evidence="2 3" key="1">
    <citation type="journal article" date="2018" name="ISME J.">
        <title>A methanotrophic archaeon couples anaerobic oxidation of methane to Fe(III) reduction.</title>
        <authorList>
            <person name="Cai C."/>
            <person name="Leu A.O."/>
            <person name="Xie G.J."/>
            <person name="Guo J."/>
            <person name="Feng Y."/>
            <person name="Zhao J.X."/>
            <person name="Tyson G.W."/>
            <person name="Yuan Z."/>
            <person name="Hu S."/>
        </authorList>
    </citation>
    <scope>NUCLEOTIDE SEQUENCE [LARGE SCALE GENOMIC DNA]</scope>
    <source>
        <strain evidence="2">FeB_12</strain>
    </source>
</reference>
<sequence length="394" mass="42752">MRISAWQECTLVIRLPGPFAVRNTVAEMVVDGKRGLWWECGARSRMLFYERKDGGLEWEICLDSEPASNRFSFPIVASQLLFCYQEELNQDERAEGAVRPDSVVGSYAVYHQSRRHDWNVITGNDTLRDAYGTGKVFHIYRPSAHDANGTTVWCDLRIDTVLAITVPPEFLQSAVYPVTIDPTFGCTSAGGTQTIPGTARADINDIHTHVAGAGETITSFSVYASSGSGTQSLGLAAYSMDDGSPRLPVNRLAPAATVALTGAGAVWYTTSTVSQTLTSGTRYCVALGDGNTYVNIYYDSYGSIARSNNATAALPATWTSTSTGAVVYSMYATYTVSAGPATPSRRRRMSFARSTRQEKGSEYDDTLQTLADELSACGRSEPVGSSWFDSHCQQ</sequence>
<accession>A0A855X3S0</accession>
<protein>
    <submittedName>
        <fullName evidence="2">Uncharacterized protein</fullName>
    </submittedName>
</protein>
<evidence type="ECO:0000313" key="2">
    <source>
        <dbReference type="EMBL" id="PWB69061.1"/>
    </source>
</evidence>
<name>A0A855X3S0_9BACT</name>
<proteinExistence type="predicted"/>
<gene>
    <name evidence="2" type="ORF">C3F09_10675</name>
</gene>
<organism evidence="2 3">
    <name type="scientific">candidate division GN15 bacterium</name>
    <dbReference type="NCBI Taxonomy" id="2072418"/>
    <lineage>
        <taxon>Bacteria</taxon>
        <taxon>candidate division GN15</taxon>
    </lineage>
</organism>